<dbReference type="RefSeq" id="XP_019031799.1">
    <property type="nucleotide sequence ID" value="XM_019176389.1"/>
</dbReference>
<dbReference type="Pfam" id="PF18115">
    <property type="entry name" value="Tudor_3"/>
    <property type="match status" value="1"/>
</dbReference>
<feature type="compositionally biased region" description="Low complexity" evidence="4">
    <location>
        <begin position="450"/>
        <end position="466"/>
    </location>
</feature>
<evidence type="ECO:0000256" key="1">
    <source>
        <dbReference type="ARBA" id="ARBA00004123"/>
    </source>
</evidence>
<feature type="region of interest" description="Disordered" evidence="4">
    <location>
        <begin position="35"/>
        <end position="1028"/>
    </location>
</feature>
<dbReference type="SUPFAM" id="SSF52113">
    <property type="entry name" value="BRCT domain"/>
    <property type="match status" value="1"/>
</dbReference>
<dbReference type="PANTHER" id="PTHR15321">
    <property type="entry name" value="TUMOR SUPPRESSOR P53-BINDING PROTEIN 1"/>
    <property type="match status" value="1"/>
</dbReference>
<feature type="compositionally biased region" description="Low complexity" evidence="4">
    <location>
        <begin position="813"/>
        <end position="824"/>
    </location>
</feature>
<dbReference type="GO" id="GO:0045944">
    <property type="term" value="P:positive regulation of transcription by RNA polymerase II"/>
    <property type="evidence" value="ECO:0007669"/>
    <property type="project" value="TreeGrafter"/>
</dbReference>
<feature type="compositionally biased region" description="Acidic residues" evidence="4">
    <location>
        <begin position="940"/>
        <end position="953"/>
    </location>
</feature>
<feature type="compositionally biased region" description="Basic residues" evidence="4">
    <location>
        <begin position="825"/>
        <end position="834"/>
    </location>
</feature>
<evidence type="ECO:0000313" key="6">
    <source>
        <dbReference type="EMBL" id="ODN96553.1"/>
    </source>
</evidence>
<feature type="compositionally biased region" description="Low complexity" evidence="4">
    <location>
        <begin position="411"/>
        <end position="424"/>
    </location>
</feature>
<evidence type="ECO:0000313" key="7">
    <source>
        <dbReference type="Proteomes" id="UP000094819"/>
    </source>
</evidence>
<dbReference type="InterPro" id="IPR047249">
    <property type="entry name" value="BRCT_p53bp1-like_rpt1"/>
</dbReference>
<feature type="compositionally biased region" description="Basic and acidic residues" evidence="4">
    <location>
        <begin position="1418"/>
        <end position="1439"/>
    </location>
</feature>
<dbReference type="OrthoDB" id="129353at2759"/>
<feature type="compositionally biased region" description="Basic residues" evidence="4">
    <location>
        <begin position="959"/>
        <end position="970"/>
    </location>
</feature>
<dbReference type="Gene3D" id="3.40.50.10190">
    <property type="entry name" value="BRCT domain"/>
    <property type="match status" value="1"/>
</dbReference>
<organism evidence="6 7">
    <name type="scientific">Cryptococcus wingfieldii CBS 7118</name>
    <dbReference type="NCBI Taxonomy" id="1295528"/>
    <lineage>
        <taxon>Eukaryota</taxon>
        <taxon>Fungi</taxon>
        <taxon>Dikarya</taxon>
        <taxon>Basidiomycota</taxon>
        <taxon>Agaricomycotina</taxon>
        <taxon>Tremellomycetes</taxon>
        <taxon>Tremellales</taxon>
        <taxon>Cryptococcaceae</taxon>
        <taxon>Cryptococcus</taxon>
    </lineage>
</organism>
<dbReference type="GO" id="GO:0005634">
    <property type="term" value="C:nucleus"/>
    <property type="evidence" value="ECO:0007669"/>
    <property type="project" value="UniProtKB-SubCell"/>
</dbReference>
<comment type="caution">
    <text evidence="6">The sequence shown here is derived from an EMBL/GenBank/DDBJ whole genome shotgun (WGS) entry which is preliminary data.</text>
</comment>
<dbReference type="Pfam" id="PF00533">
    <property type="entry name" value="BRCT"/>
    <property type="match status" value="1"/>
</dbReference>
<feature type="compositionally biased region" description="Basic and acidic residues" evidence="4">
    <location>
        <begin position="911"/>
        <end position="921"/>
    </location>
</feature>
<feature type="compositionally biased region" description="Low complexity" evidence="4">
    <location>
        <begin position="260"/>
        <end position="271"/>
    </location>
</feature>
<feature type="compositionally biased region" description="Low complexity" evidence="4">
    <location>
        <begin position="1007"/>
        <end position="1026"/>
    </location>
</feature>
<dbReference type="EMBL" id="AWGH01000011">
    <property type="protein sequence ID" value="ODN96553.1"/>
    <property type="molecule type" value="Genomic_DNA"/>
</dbReference>
<dbReference type="Proteomes" id="UP000094819">
    <property type="component" value="Unassembled WGS sequence"/>
</dbReference>
<dbReference type="InterPro" id="IPR036420">
    <property type="entry name" value="BRCT_dom_sf"/>
</dbReference>
<accession>A0A1E3J6Q6</accession>
<feature type="compositionally biased region" description="Basic and acidic residues" evidence="4">
    <location>
        <begin position="558"/>
        <end position="576"/>
    </location>
</feature>
<dbReference type="InterPro" id="IPR047252">
    <property type="entry name" value="TP53BP1-like"/>
</dbReference>
<protein>
    <recommendedName>
        <fullName evidence="5">BRCT domain-containing protein</fullName>
    </recommendedName>
</protein>
<evidence type="ECO:0000256" key="4">
    <source>
        <dbReference type="SAM" id="MobiDB-lite"/>
    </source>
</evidence>
<feature type="compositionally biased region" description="Polar residues" evidence="4">
    <location>
        <begin position="69"/>
        <end position="80"/>
    </location>
</feature>
<sequence>MSQSSQSQEEEESLQQASFNIRPCVPISKQLSNHALDTVPEVPPGLSTEQQPDLEGHVDQGRESFAGSIKTSTFSETQESAIDWTQKPRPLSESLNSAPPLSPVAGEGAFEETPTSTKAIDPQQSDEARPTTVANDLSRSEPAKEANGAQNDTAGWSALDVTVRPQSLKPVSPPTEKTMSMSAPASDDREAPALISHPVPGSPEYDPDLNFHELQGDPTDTEEPPNVPTPEPSQPVASPRRLRGAVSAPARVTTPHQTMSPVSKYSSVKSRSGGGVGGPGSKTKAVHSAPGSSKGSGLVDRSARNTREPTPEKESFEDYSLPKKENPQNYLRAFFSSNSKFGEQGGETGEGKNSTNKRVELQNAEAVGDVGEDEGEGSTGKDEDGGDTIDWGHSLDSNRPRASTADYDNAPGSPTPTRGPSSGPDEPESPLQAGPINGLMSRTNHPPSSPSTQKSSSRQSTFQRSSPPQPTRRFGFANTHSSLNESQSQPVVEDEPLFSSQVVSQEMDLRGENENFSQMSAAFPATQMQAPSMTESNNDPRSSSNAKEESLEPTLKTDGSESYERPELEATLRDPPDQPETQADEAPTVPTPPQRTMTVPLHRTLQYNSRRNTPSASPPVTRERTLEVPRNRLLQRRKKGDESGTVSAHASEAFSAPKTPVADQDLADSSAARHQISPANGLLQVPTPQGKAIEPSPNEASQVAALAEPEHEAEVPTQVESDGHPMDVDEPPVSNPTIATEYSHSPPISNEAAHEPPKTPARSSSPDPLDQLHTASKSKSRGKEAAVDISPDPGTGSHTINHDHSAHTNVSFPTQRPTPKTTPKAYKRRERRAPKIFSPSEPSFDRDAGEKDEGDSDSSSAPEDTEDFSFRPNVREMKAAETRARRSLGGMSSTSGAGPSRLGRASQAGDSDSRSDPEQGRPVKRRKATRKSKSSSSSLTDEESSSAPEDPEDETFHVVGKKKPKGKQRKVNVASNRGTRGKSHAGNEKEKVVSDLARVKGGRMTRGGKSSVGSSTVSTPASTPARAETDDPRVLAYYDRAYYPARVVGSTSKGYTVKYDDGDYKDGIQANRLRQLVLRKGDAVLPHPVDVTGLLERMEVLCDWSGDKRGVKLKGYESDRDGDGQFLGFVKLKLLRIPARYVEENFDDRLYVPNTPNVDTPNKVVRHPSPRKNSKHKIFTGLAFIFTTGTEEGTEGRNANELKELVEMNGGVVYKSWEPLFDKIVREKLVSPYVPFVVASATRLVMTSKVMIALAKGIPILSDKFLDDSISQSSLVRWQPYLLATPRSNHTGSSMSQVVDRQWGAAEWEKDHAFHVEKPFGGLRILYIISDKDDIDNLATTCLLCLGTAEVESIKLPRVKDAEKALDSLTDPKWDYIVLDDRSVKIPSYLSGNEKMTSILWLKDCLIMGSALPPSLEKGTEEEAKEEESRRKRKDEGGNKKKGGTAGKREEKEPPKKRQKRK</sequence>
<dbReference type="PANTHER" id="PTHR15321:SF3">
    <property type="entry name" value="TP53-BINDING PROTEIN 1"/>
    <property type="match status" value="1"/>
</dbReference>
<dbReference type="InterPro" id="IPR041297">
    <property type="entry name" value="Crb2_Tudor"/>
</dbReference>
<feature type="domain" description="BRCT" evidence="5">
    <location>
        <begin position="1174"/>
        <end position="1283"/>
    </location>
</feature>
<dbReference type="GO" id="GO:0000077">
    <property type="term" value="P:DNA damage checkpoint signaling"/>
    <property type="evidence" value="ECO:0007669"/>
    <property type="project" value="TreeGrafter"/>
</dbReference>
<comment type="subcellular location">
    <subcellularLocation>
        <location evidence="1">Nucleus</location>
    </subcellularLocation>
</comment>
<feature type="compositionally biased region" description="Basic and acidic residues" evidence="4">
    <location>
        <begin position="301"/>
        <end position="326"/>
    </location>
</feature>
<dbReference type="InterPro" id="IPR001357">
    <property type="entry name" value="BRCT_dom"/>
</dbReference>
<reference evidence="6 7" key="1">
    <citation type="submission" date="2016-06" db="EMBL/GenBank/DDBJ databases">
        <title>Evolution of pathogenesis and genome organization in the Tremellales.</title>
        <authorList>
            <person name="Cuomo C."/>
            <person name="Litvintseva A."/>
            <person name="Heitman J."/>
            <person name="Chen Y."/>
            <person name="Sun S."/>
            <person name="Springer D."/>
            <person name="Dromer F."/>
            <person name="Young S."/>
            <person name="Zeng Q."/>
            <person name="Chapman S."/>
            <person name="Gujja S."/>
            <person name="Saif S."/>
            <person name="Birren B."/>
        </authorList>
    </citation>
    <scope>NUCLEOTIDE SEQUENCE [LARGE SCALE GENOMIC DNA]</scope>
    <source>
        <strain evidence="6 7">CBS 7118</strain>
    </source>
</reference>
<dbReference type="GO" id="GO:0042393">
    <property type="term" value="F:histone binding"/>
    <property type="evidence" value="ECO:0007669"/>
    <property type="project" value="TreeGrafter"/>
</dbReference>
<feature type="compositionally biased region" description="Polar residues" evidence="4">
    <location>
        <begin position="735"/>
        <end position="748"/>
    </location>
</feature>
<keyword evidence="2" id="KW-0227">DNA damage</keyword>
<name>A0A1E3J6Q6_9TREE</name>
<dbReference type="Gene3D" id="2.30.30.140">
    <property type="match status" value="1"/>
</dbReference>
<dbReference type="CDD" id="cd17745">
    <property type="entry name" value="BRCT_p53bp1_rpt1"/>
    <property type="match status" value="1"/>
</dbReference>
<feature type="compositionally biased region" description="Polar residues" evidence="4">
    <location>
        <begin position="478"/>
        <end position="490"/>
    </location>
</feature>
<dbReference type="SMART" id="SM00292">
    <property type="entry name" value="BRCT"/>
    <property type="match status" value="1"/>
</dbReference>
<dbReference type="PROSITE" id="PS50172">
    <property type="entry name" value="BRCT"/>
    <property type="match status" value="1"/>
</dbReference>
<evidence type="ECO:0000256" key="3">
    <source>
        <dbReference type="ARBA" id="ARBA00023242"/>
    </source>
</evidence>
<keyword evidence="7" id="KW-1185">Reference proteome</keyword>
<feature type="compositionally biased region" description="Polar residues" evidence="4">
    <location>
        <begin position="514"/>
        <end position="545"/>
    </location>
</feature>
<feature type="compositionally biased region" description="Polar residues" evidence="4">
    <location>
        <begin position="113"/>
        <end position="125"/>
    </location>
</feature>
<feature type="region of interest" description="Disordered" evidence="4">
    <location>
        <begin position="1413"/>
        <end position="1462"/>
    </location>
</feature>
<feature type="compositionally biased region" description="Basic and acidic residues" evidence="4">
    <location>
        <begin position="1447"/>
        <end position="1456"/>
    </location>
</feature>
<feature type="compositionally biased region" description="Basic and acidic residues" evidence="4">
    <location>
        <begin position="621"/>
        <end position="630"/>
    </location>
</feature>
<feature type="compositionally biased region" description="Polar residues" evidence="4">
    <location>
        <begin position="605"/>
        <end position="615"/>
    </location>
</feature>
<evidence type="ECO:0000259" key="5">
    <source>
        <dbReference type="PROSITE" id="PS50172"/>
    </source>
</evidence>
<feature type="compositionally biased region" description="Basic and acidic residues" evidence="4">
    <location>
        <begin position="873"/>
        <end position="884"/>
    </location>
</feature>
<keyword evidence="3" id="KW-0539">Nucleus</keyword>
<feature type="compositionally biased region" description="Basic residues" evidence="4">
    <location>
        <begin position="922"/>
        <end position="933"/>
    </location>
</feature>
<gene>
    <name evidence="6" type="ORF">L198_04268</name>
</gene>
<dbReference type="GeneID" id="30193481"/>
<evidence type="ECO:0000256" key="2">
    <source>
        <dbReference type="ARBA" id="ARBA00022763"/>
    </source>
</evidence>
<proteinExistence type="predicted"/>